<name>A0A0E1WAP0_BURPE</name>
<feature type="region of interest" description="Disordered" evidence="1">
    <location>
        <begin position="19"/>
        <end position="38"/>
    </location>
</feature>
<sequence>MGVDAALSAVQGMRVHTRARDVNRRRSRAFYNHASPTT</sequence>
<dbReference type="HOGENOM" id="CLU_3325620_0_0_4"/>
<accession>A0A0E1WAP0</accession>
<gene>
    <name evidence="2" type="ORF">BURPS1710A_3198</name>
</gene>
<reference evidence="2" key="1">
    <citation type="submission" date="2009-05" db="EMBL/GenBank/DDBJ databases">
        <authorList>
            <person name="Harkins D.M."/>
            <person name="DeShazer D."/>
            <person name="Woods D.E."/>
            <person name="Brinkac L.M."/>
            <person name="Brown K.A."/>
            <person name="Hung G.C."/>
            <person name="Tuanyok A."/>
            <person name="Zhang B."/>
            <person name="Nierman W.C."/>
        </authorList>
    </citation>
    <scope>NUCLEOTIDE SEQUENCE [LARGE SCALE GENOMIC DNA]</scope>
    <source>
        <strain evidence="2">1710a</strain>
    </source>
</reference>
<dbReference type="EMBL" id="CM000832">
    <property type="protein sequence ID" value="EET09454.1"/>
    <property type="molecule type" value="Genomic_DNA"/>
</dbReference>
<organism evidence="2">
    <name type="scientific">Burkholderia pseudomallei 1710a</name>
    <dbReference type="NCBI Taxonomy" id="320371"/>
    <lineage>
        <taxon>Bacteria</taxon>
        <taxon>Pseudomonadati</taxon>
        <taxon>Pseudomonadota</taxon>
        <taxon>Betaproteobacteria</taxon>
        <taxon>Burkholderiales</taxon>
        <taxon>Burkholderiaceae</taxon>
        <taxon>Burkholderia</taxon>
        <taxon>pseudomallei group</taxon>
    </lineage>
</organism>
<dbReference type="Proteomes" id="UP000001812">
    <property type="component" value="Chromosome I"/>
</dbReference>
<evidence type="ECO:0000313" key="2">
    <source>
        <dbReference type="EMBL" id="EET09454.1"/>
    </source>
</evidence>
<evidence type="ECO:0000256" key="1">
    <source>
        <dbReference type="SAM" id="MobiDB-lite"/>
    </source>
</evidence>
<proteinExistence type="predicted"/>
<dbReference type="AlphaFoldDB" id="A0A0E1WAP0"/>
<protein>
    <submittedName>
        <fullName evidence="2">Uncharacterized protein</fullName>
    </submittedName>
</protein>